<organism evidence="1 2">
    <name type="scientific">Zizania palustris</name>
    <name type="common">Northern wild rice</name>
    <dbReference type="NCBI Taxonomy" id="103762"/>
    <lineage>
        <taxon>Eukaryota</taxon>
        <taxon>Viridiplantae</taxon>
        <taxon>Streptophyta</taxon>
        <taxon>Embryophyta</taxon>
        <taxon>Tracheophyta</taxon>
        <taxon>Spermatophyta</taxon>
        <taxon>Magnoliopsida</taxon>
        <taxon>Liliopsida</taxon>
        <taxon>Poales</taxon>
        <taxon>Poaceae</taxon>
        <taxon>BOP clade</taxon>
        <taxon>Oryzoideae</taxon>
        <taxon>Oryzeae</taxon>
        <taxon>Zizaniinae</taxon>
        <taxon>Zizania</taxon>
    </lineage>
</organism>
<dbReference type="AlphaFoldDB" id="A0A8J5WCJ1"/>
<evidence type="ECO:0000313" key="1">
    <source>
        <dbReference type="EMBL" id="KAG8088275.1"/>
    </source>
</evidence>
<proteinExistence type="predicted"/>
<sequence>MPLSLQSGLEEGDDEALPPVFTAGRWLLEWRLDALQSGRTGIILIILTLLTLRVVMVDDGAVNAQAAATALRRDAKAVVVLQARRDVAIIVVVVHHQLMDVIAHHERALDNAQCHLWETDAAVTDVASDDTLVADTDATSISALHT</sequence>
<evidence type="ECO:0000313" key="2">
    <source>
        <dbReference type="Proteomes" id="UP000729402"/>
    </source>
</evidence>
<reference evidence="1" key="2">
    <citation type="submission" date="2021-02" db="EMBL/GenBank/DDBJ databases">
        <authorList>
            <person name="Kimball J.A."/>
            <person name="Haas M.W."/>
            <person name="Macchietto M."/>
            <person name="Kono T."/>
            <person name="Duquette J."/>
            <person name="Shao M."/>
        </authorList>
    </citation>
    <scope>NUCLEOTIDE SEQUENCE</scope>
    <source>
        <tissue evidence="1">Fresh leaf tissue</tissue>
    </source>
</reference>
<gene>
    <name evidence="1" type="ORF">GUJ93_ZPchr0010g11135</name>
</gene>
<dbReference type="EMBL" id="JAAALK010000082">
    <property type="protein sequence ID" value="KAG8088275.1"/>
    <property type="molecule type" value="Genomic_DNA"/>
</dbReference>
<accession>A0A8J5WCJ1</accession>
<reference evidence="1" key="1">
    <citation type="journal article" date="2021" name="bioRxiv">
        <title>Whole Genome Assembly and Annotation of Northern Wild Rice, Zizania palustris L., Supports a Whole Genome Duplication in the Zizania Genus.</title>
        <authorList>
            <person name="Haas M."/>
            <person name="Kono T."/>
            <person name="Macchietto M."/>
            <person name="Millas R."/>
            <person name="McGilp L."/>
            <person name="Shao M."/>
            <person name="Duquette J."/>
            <person name="Hirsch C.N."/>
            <person name="Kimball J."/>
        </authorList>
    </citation>
    <scope>NUCLEOTIDE SEQUENCE</scope>
    <source>
        <tissue evidence="1">Fresh leaf tissue</tissue>
    </source>
</reference>
<protein>
    <submittedName>
        <fullName evidence="1">Uncharacterized protein</fullName>
    </submittedName>
</protein>
<name>A0A8J5WCJ1_ZIZPA</name>
<keyword evidence="2" id="KW-1185">Reference proteome</keyword>
<comment type="caution">
    <text evidence="1">The sequence shown here is derived from an EMBL/GenBank/DDBJ whole genome shotgun (WGS) entry which is preliminary data.</text>
</comment>
<dbReference type="Proteomes" id="UP000729402">
    <property type="component" value="Unassembled WGS sequence"/>
</dbReference>